<evidence type="ECO:0000313" key="6">
    <source>
        <dbReference type="EMBL" id="KAG0293296.1"/>
    </source>
</evidence>
<keyword evidence="7" id="KW-1185">Reference proteome</keyword>
<protein>
    <recommendedName>
        <fullName evidence="5">FAD-binding domain-containing protein</fullName>
    </recommendedName>
</protein>
<evidence type="ECO:0000256" key="2">
    <source>
        <dbReference type="ARBA" id="ARBA00022630"/>
    </source>
</evidence>
<dbReference type="InterPro" id="IPR050562">
    <property type="entry name" value="FAD_mOase_fung"/>
</dbReference>
<keyword evidence="4" id="KW-0560">Oxidoreductase</keyword>
<proteinExistence type="inferred from homology"/>
<evidence type="ECO:0000259" key="5">
    <source>
        <dbReference type="Pfam" id="PF01494"/>
    </source>
</evidence>
<dbReference type="PRINTS" id="PR00420">
    <property type="entry name" value="RNGMNOXGNASE"/>
</dbReference>
<dbReference type="Pfam" id="PF01494">
    <property type="entry name" value="FAD_binding_3"/>
    <property type="match status" value="2"/>
</dbReference>
<evidence type="ECO:0000313" key="7">
    <source>
        <dbReference type="Proteomes" id="UP001194696"/>
    </source>
</evidence>
<organism evidence="6 7">
    <name type="scientific">Linnemannia gamsii</name>
    <dbReference type="NCBI Taxonomy" id="64522"/>
    <lineage>
        <taxon>Eukaryota</taxon>
        <taxon>Fungi</taxon>
        <taxon>Fungi incertae sedis</taxon>
        <taxon>Mucoromycota</taxon>
        <taxon>Mortierellomycotina</taxon>
        <taxon>Mortierellomycetes</taxon>
        <taxon>Mortierellales</taxon>
        <taxon>Mortierellaceae</taxon>
        <taxon>Linnemannia</taxon>
    </lineage>
</organism>
<feature type="domain" description="FAD-binding" evidence="5">
    <location>
        <begin position="8"/>
        <end position="169"/>
    </location>
</feature>
<dbReference type="PANTHER" id="PTHR47356">
    <property type="entry name" value="FAD-DEPENDENT MONOOXYGENASE ASQG-RELATED"/>
    <property type="match status" value="1"/>
</dbReference>
<dbReference type="SUPFAM" id="SSF51905">
    <property type="entry name" value="FAD/NAD(P)-binding domain"/>
    <property type="match status" value="1"/>
</dbReference>
<keyword evidence="2" id="KW-0285">Flavoprotein</keyword>
<accession>A0ABQ7K929</accession>
<evidence type="ECO:0000256" key="3">
    <source>
        <dbReference type="ARBA" id="ARBA00022827"/>
    </source>
</evidence>
<evidence type="ECO:0000256" key="1">
    <source>
        <dbReference type="ARBA" id="ARBA00007992"/>
    </source>
</evidence>
<keyword evidence="3" id="KW-0274">FAD</keyword>
<name>A0ABQ7K929_9FUNG</name>
<dbReference type="EMBL" id="JAAAIM010000161">
    <property type="protein sequence ID" value="KAG0293296.1"/>
    <property type="molecule type" value="Genomic_DNA"/>
</dbReference>
<sequence>MAAHSSPEVIIAGGGLGGLFLGALLEKAGTPYIILERSTTVKAIGSAISIGATLLPLFDQLGLLDDFVTLGKPSVRCLVNREGDQVSFANDFTLWKEYTGYPDYMIGRPELHNLLLRQIPSEKMHFGKRVLTIKEEDNRVKVITADGSSFEGDILVGADGAYSAVRQRLYDILRKEEKLPKSDQEDLPFSCTCLVGQTKPLDPEKYPLVKEPLCQFLTTLGKDKPYSWALFTTAQNSICFVVIHHLDNVSSKAAEEQRFRSLENAEWGPYAAKAMCEQTRDFPIPGGSSLTTMGDIYDLTPPELISKVMLEEKVFDTWSHGRIVLLGDACHKMTPSAAQGAMVAMHDAAALANLIYALPSNYTTKDLDVAFQEYKAERYPPALESFKSSQLMGKAIDKGIGGMVGRFMMQHKPDWLWRLILKGMIKNRPLVGFLPQVPAKGTVPPNVSASEVKARAVFQQRLTATTAAAVSV</sequence>
<evidence type="ECO:0000256" key="4">
    <source>
        <dbReference type="ARBA" id="ARBA00023002"/>
    </source>
</evidence>
<dbReference type="InterPro" id="IPR002938">
    <property type="entry name" value="FAD-bd"/>
</dbReference>
<reference evidence="6 7" key="1">
    <citation type="journal article" date="2020" name="Fungal Divers.">
        <title>Resolving the Mortierellaceae phylogeny through synthesis of multi-gene phylogenetics and phylogenomics.</title>
        <authorList>
            <person name="Vandepol N."/>
            <person name="Liber J."/>
            <person name="Desiro A."/>
            <person name="Na H."/>
            <person name="Kennedy M."/>
            <person name="Barry K."/>
            <person name="Grigoriev I.V."/>
            <person name="Miller A.N."/>
            <person name="O'Donnell K."/>
            <person name="Stajich J.E."/>
            <person name="Bonito G."/>
        </authorList>
    </citation>
    <scope>NUCLEOTIDE SEQUENCE [LARGE SCALE GENOMIC DNA]</scope>
    <source>
        <strain evidence="6 7">AD045</strain>
    </source>
</reference>
<dbReference type="PANTHER" id="PTHR47356:SF2">
    <property type="entry name" value="FAD-BINDING DOMAIN-CONTAINING PROTEIN-RELATED"/>
    <property type="match status" value="1"/>
</dbReference>
<dbReference type="Gene3D" id="3.50.50.60">
    <property type="entry name" value="FAD/NAD(P)-binding domain"/>
    <property type="match status" value="1"/>
</dbReference>
<feature type="domain" description="FAD-binding" evidence="5">
    <location>
        <begin position="301"/>
        <end position="358"/>
    </location>
</feature>
<gene>
    <name evidence="6" type="ORF">BGZ96_003014</name>
</gene>
<comment type="caution">
    <text evidence="6">The sequence shown here is derived from an EMBL/GenBank/DDBJ whole genome shotgun (WGS) entry which is preliminary data.</text>
</comment>
<dbReference type="InterPro" id="IPR036188">
    <property type="entry name" value="FAD/NAD-bd_sf"/>
</dbReference>
<dbReference type="Proteomes" id="UP001194696">
    <property type="component" value="Unassembled WGS sequence"/>
</dbReference>
<comment type="similarity">
    <text evidence="1">Belongs to the paxM FAD-dependent monooxygenase family.</text>
</comment>